<sequence>MRAPSFALRLLPEEELIGDPRPEACVEVSFGPLRPERDMVLFPQPVRMTPADLVRLRMEAELVLGEIRAEVLRAEIAWERALGEWYEEGRAAIEARKPDEALLVRVLEGLRRDQFIPA</sequence>
<evidence type="ECO:0000313" key="2">
    <source>
        <dbReference type="Proteomes" id="UP001589887"/>
    </source>
</evidence>
<name>A0ABV6TF13_9ACTN</name>
<keyword evidence="2" id="KW-1185">Reference proteome</keyword>
<dbReference type="EMBL" id="JBHMQV010000009">
    <property type="protein sequence ID" value="MFC0844386.1"/>
    <property type="molecule type" value="Genomic_DNA"/>
</dbReference>
<proteinExistence type="predicted"/>
<evidence type="ECO:0000313" key="1">
    <source>
        <dbReference type="EMBL" id="MFC0844386.1"/>
    </source>
</evidence>
<organism evidence="1 2">
    <name type="scientific">Streptomyces noboritoensis</name>
    <dbReference type="NCBI Taxonomy" id="67337"/>
    <lineage>
        <taxon>Bacteria</taxon>
        <taxon>Bacillati</taxon>
        <taxon>Actinomycetota</taxon>
        <taxon>Actinomycetes</taxon>
        <taxon>Kitasatosporales</taxon>
        <taxon>Streptomycetaceae</taxon>
        <taxon>Streptomyces</taxon>
    </lineage>
</organism>
<reference evidence="1 2" key="1">
    <citation type="submission" date="2024-09" db="EMBL/GenBank/DDBJ databases">
        <authorList>
            <person name="Sun Q."/>
            <person name="Mori K."/>
        </authorList>
    </citation>
    <scope>NUCLEOTIDE SEQUENCE [LARGE SCALE GENOMIC DNA]</scope>
    <source>
        <strain evidence="1 2">JCM 4557</strain>
    </source>
</reference>
<gene>
    <name evidence="1" type="ORF">ACFH04_11825</name>
</gene>
<dbReference type="Proteomes" id="UP001589887">
    <property type="component" value="Unassembled WGS sequence"/>
</dbReference>
<dbReference type="RefSeq" id="WP_394318591.1">
    <property type="nucleotide sequence ID" value="NZ_JBHMQV010000009.1"/>
</dbReference>
<comment type="caution">
    <text evidence="1">The sequence shown here is derived from an EMBL/GenBank/DDBJ whole genome shotgun (WGS) entry which is preliminary data.</text>
</comment>
<accession>A0ABV6TF13</accession>
<protein>
    <submittedName>
        <fullName evidence="1">Uncharacterized protein</fullName>
    </submittedName>
</protein>